<dbReference type="InterPro" id="IPR011047">
    <property type="entry name" value="Quinoprotein_ADH-like_sf"/>
</dbReference>
<evidence type="ECO:0000313" key="1">
    <source>
        <dbReference type="EMBL" id="MEL1254528.1"/>
    </source>
</evidence>
<gene>
    <name evidence="1" type="ORF">AAEO57_12130</name>
</gene>
<evidence type="ECO:0008006" key="3">
    <source>
        <dbReference type="Google" id="ProtNLM"/>
    </source>
</evidence>
<dbReference type="EMBL" id="JBBYHS010000011">
    <property type="protein sequence ID" value="MEL1254528.1"/>
    <property type="molecule type" value="Genomic_DNA"/>
</dbReference>
<sequence>MVIDDYFFITKNKKKIGLFNFENEAIWQHSYTDLLNEEDPTISTEIVEVSGVIYFLLHGGGKHECFGLDANTGEIVKRIPNIVGEIIVENEFIYFLHSEVITIYNTQKDEIITWQIEDLMVERGIERLWFPRWAIDNGLIYFSQSKGADRNSDNVGARFGVLDPTKKELLWQDKLPLEYGIIGSIKVNQSRIYLHTQDQTLFIYEKE</sequence>
<comment type="caution">
    <text evidence="1">The sequence shown here is derived from an EMBL/GenBank/DDBJ whole genome shotgun (WGS) entry which is preliminary data.</text>
</comment>
<dbReference type="InterPro" id="IPR015943">
    <property type="entry name" value="WD40/YVTN_repeat-like_dom_sf"/>
</dbReference>
<protein>
    <recommendedName>
        <fullName evidence="3">PQQ-like domain-containing protein</fullName>
    </recommendedName>
</protein>
<dbReference type="Proteomes" id="UP001485226">
    <property type="component" value="Unassembled WGS sequence"/>
</dbReference>
<reference evidence="1 2" key="1">
    <citation type="submission" date="2024-04" db="EMBL/GenBank/DDBJ databases">
        <title>Flavobacterium sp. DGU38 16S ribosomal RNA gene Genome sequencing and assembly.</title>
        <authorList>
            <person name="Park S."/>
        </authorList>
    </citation>
    <scope>NUCLEOTIDE SEQUENCE [LARGE SCALE GENOMIC DNA]</scope>
    <source>
        <strain evidence="1 2">DGU38</strain>
    </source>
</reference>
<keyword evidence="2" id="KW-1185">Reference proteome</keyword>
<organism evidence="1 2">
    <name type="scientific">Flavobacterium calami</name>
    <dbReference type="NCBI Taxonomy" id="3139144"/>
    <lineage>
        <taxon>Bacteria</taxon>
        <taxon>Pseudomonadati</taxon>
        <taxon>Bacteroidota</taxon>
        <taxon>Flavobacteriia</taxon>
        <taxon>Flavobacteriales</taxon>
        <taxon>Flavobacteriaceae</taxon>
        <taxon>Flavobacterium</taxon>
    </lineage>
</organism>
<dbReference type="SUPFAM" id="SSF50998">
    <property type="entry name" value="Quinoprotein alcohol dehydrogenase-like"/>
    <property type="match status" value="1"/>
</dbReference>
<dbReference type="RefSeq" id="WP_341692926.1">
    <property type="nucleotide sequence ID" value="NZ_JBBYHS010000011.1"/>
</dbReference>
<evidence type="ECO:0000313" key="2">
    <source>
        <dbReference type="Proteomes" id="UP001485226"/>
    </source>
</evidence>
<dbReference type="Gene3D" id="2.130.10.10">
    <property type="entry name" value="YVTN repeat-like/Quinoprotein amine dehydrogenase"/>
    <property type="match status" value="1"/>
</dbReference>
<name>A0ABU9IRM8_9FLAO</name>
<accession>A0ABU9IRM8</accession>
<proteinExistence type="predicted"/>